<evidence type="ECO:0000256" key="2">
    <source>
        <dbReference type="ARBA" id="ARBA00004922"/>
    </source>
</evidence>
<keyword evidence="8" id="KW-0547">Nucleotide-binding</keyword>
<dbReference type="Pfam" id="PF02434">
    <property type="entry name" value="Fringe"/>
    <property type="match status" value="1"/>
</dbReference>
<feature type="domain" description="Fringe-like glycosyltransferase" evidence="12">
    <location>
        <begin position="126"/>
        <end position="331"/>
    </location>
</feature>
<gene>
    <name evidence="14" type="primary">LOC108682132</name>
</gene>
<evidence type="ECO:0000256" key="11">
    <source>
        <dbReference type="ARBA" id="ARBA00023136"/>
    </source>
</evidence>
<keyword evidence="6" id="KW-0808">Transferase</keyword>
<evidence type="ECO:0000313" key="13">
    <source>
        <dbReference type="Proteomes" id="UP000694843"/>
    </source>
</evidence>
<dbReference type="PANTHER" id="PTHR23033">
    <property type="entry name" value="BETA1,3-GALACTOSYLTRANSFERASE"/>
    <property type="match status" value="1"/>
</dbReference>
<dbReference type="Proteomes" id="UP000694843">
    <property type="component" value="Unplaced"/>
</dbReference>
<dbReference type="GO" id="GO:0000166">
    <property type="term" value="F:nucleotide binding"/>
    <property type="evidence" value="ECO:0007669"/>
    <property type="project" value="UniProtKB-KW"/>
</dbReference>
<dbReference type="GO" id="GO:0016263">
    <property type="term" value="F:glycoprotein-N-acetylgalactosamine 3-beta-galactosyltransferase activity"/>
    <property type="evidence" value="ECO:0007669"/>
    <property type="project" value="UniProtKB-EC"/>
</dbReference>
<keyword evidence="5" id="KW-0328">Glycosyltransferase</keyword>
<dbReference type="OMA" id="PTWFPYP"/>
<comment type="pathway">
    <text evidence="2">Protein modification; protein glycosylation.</text>
</comment>
<keyword evidence="7" id="KW-0812">Transmembrane</keyword>
<dbReference type="EC" id="2.4.1.122" evidence="4"/>
<dbReference type="InterPro" id="IPR026050">
    <property type="entry name" value="C1GALT1/C1GALT1_chp1"/>
</dbReference>
<dbReference type="GeneID" id="108682132"/>
<evidence type="ECO:0000256" key="7">
    <source>
        <dbReference type="ARBA" id="ARBA00022692"/>
    </source>
</evidence>
<dbReference type="GO" id="GO:0016020">
    <property type="term" value="C:membrane"/>
    <property type="evidence" value="ECO:0007669"/>
    <property type="project" value="UniProtKB-SubCell"/>
</dbReference>
<comment type="subcellular location">
    <subcellularLocation>
        <location evidence="1">Membrane</location>
        <topology evidence="1">Single-pass type II membrane protein</topology>
    </subcellularLocation>
</comment>
<organism evidence="13 14">
    <name type="scientific">Hyalella azteca</name>
    <name type="common">Amphipod</name>
    <dbReference type="NCBI Taxonomy" id="294128"/>
    <lineage>
        <taxon>Eukaryota</taxon>
        <taxon>Metazoa</taxon>
        <taxon>Ecdysozoa</taxon>
        <taxon>Arthropoda</taxon>
        <taxon>Crustacea</taxon>
        <taxon>Multicrustacea</taxon>
        <taxon>Malacostraca</taxon>
        <taxon>Eumalacostraca</taxon>
        <taxon>Peracarida</taxon>
        <taxon>Amphipoda</taxon>
        <taxon>Senticaudata</taxon>
        <taxon>Talitrida</taxon>
        <taxon>Talitroidea</taxon>
        <taxon>Hyalellidae</taxon>
        <taxon>Hyalella</taxon>
    </lineage>
</organism>
<keyword evidence="9" id="KW-0735">Signal-anchor</keyword>
<evidence type="ECO:0000256" key="6">
    <source>
        <dbReference type="ARBA" id="ARBA00022679"/>
    </source>
</evidence>
<dbReference type="RefSeq" id="XP_018026736.1">
    <property type="nucleotide sequence ID" value="XM_018171247.2"/>
</dbReference>
<evidence type="ECO:0000313" key="14">
    <source>
        <dbReference type="RefSeq" id="XP_018026736.1"/>
    </source>
</evidence>
<evidence type="ECO:0000256" key="4">
    <source>
        <dbReference type="ARBA" id="ARBA00012557"/>
    </source>
</evidence>
<comment type="similarity">
    <text evidence="3">Belongs to the glycosyltransferase 31 family. Beta3-Gal-T subfamily.</text>
</comment>
<keyword evidence="10" id="KW-1133">Transmembrane helix</keyword>
<dbReference type="InterPro" id="IPR003378">
    <property type="entry name" value="Fringe-like_glycosylTrfase"/>
</dbReference>
<evidence type="ECO:0000256" key="8">
    <source>
        <dbReference type="ARBA" id="ARBA00022741"/>
    </source>
</evidence>
<dbReference type="OrthoDB" id="421979at2759"/>
<keyword evidence="13" id="KW-1185">Reference proteome</keyword>
<evidence type="ECO:0000256" key="1">
    <source>
        <dbReference type="ARBA" id="ARBA00004606"/>
    </source>
</evidence>
<evidence type="ECO:0000256" key="9">
    <source>
        <dbReference type="ARBA" id="ARBA00022968"/>
    </source>
</evidence>
<evidence type="ECO:0000259" key="12">
    <source>
        <dbReference type="Pfam" id="PF02434"/>
    </source>
</evidence>
<protein>
    <recommendedName>
        <fullName evidence="4">N-acetylgalactosaminide beta-1,3-galactosyltransferase</fullName>
        <ecNumber evidence="4">2.4.1.122</ecNumber>
    </recommendedName>
</protein>
<dbReference type="Gene3D" id="3.90.550.50">
    <property type="match status" value="1"/>
</dbReference>
<evidence type="ECO:0000256" key="5">
    <source>
        <dbReference type="ARBA" id="ARBA00022676"/>
    </source>
</evidence>
<dbReference type="AlphaFoldDB" id="A0A8B7PMU0"/>
<name>A0A8B7PMU0_HYAAZ</name>
<evidence type="ECO:0000256" key="10">
    <source>
        <dbReference type="ARBA" id="ARBA00022989"/>
    </source>
</evidence>
<accession>A0A8B7PMU0</accession>
<sequence length="369" mass="41404">MLEVSKKSSFVGRSLRDDESSVIHHYAAPSALPNYPDVRAGFLLNGDAIRRAAKKYDPVAIAAANQFVIDTGYEFARWLVENCDVVLEHSEKFCVEGRIADPTLNKDCAVVAHEPRVCSVSERAHSNSDVHVAVKTYSGNHKTRLPVLRRTWLTNAPSFRLYSDITDDTYGTISTGVANTERGHCAKTLVILRLSLQRPQPWQWLLLVDDDTLVSMPRLLKTLSCYSPEEAVVLGEMYGYRAGPHLLVPYPTGGSGIVFSRPMVELLMESSWCSCRVPDEPDDMLLGMCLHRLGHSLVHLRDLHQATPSSYAAGRLNGSNPISFHGFWMIDPVKVYKKWLVGNYEEKPHRNRIVEKVNQATKSMNKDEL</sequence>
<dbReference type="PANTHER" id="PTHR23033:SF14">
    <property type="entry name" value="GLYCOPROTEIN-N-ACETYLGALACTOSAMINE 3-BETA-GALACTOSYLTRANSFERASE 1-RELATED"/>
    <property type="match status" value="1"/>
</dbReference>
<keyword evidence="11" id="KW-0472">Membrane</keyword>
<evidence type="ECO:0000256" key="3">
    <source>
        <dbReference type="ARBA" id="ARBA00006462"/>
    </source>
</evidence>
<reference evidence="14" key="1">
    <citation type="submission" date="2025-08" db="UniProtKB">
        <authorList>
            <consortium name="RefSeq"/>
        </authorList>
    </citation>
    <scope>IDENTIFICATION</scope>
    <source>
        <tissue evidence="14">Whole organism</tissue>
    </source>
</reference>
<dbReference type="KEGG" id="hazt:108682132"/>
<proteinExistence type="inferred from homology"/>